<keyword evidence="3" id="KW-1185">Reference proteome</keyword>
<dbReference type="EMBL" id="CP106856">
    <property type="protein sequence ID" value="UYB36070.1"/>
    <property type="molecule type" value="Genomic_DNA"/>
</dbReference>
<sequence length="351" mass="36102">MIGYYIHHHGMGHLRRAQAIAAFLPEGSVTGLSTLPRPAGWQGGWVQLEPDDTSAAPRSVDANGFLHWVPARDPGMRARMAQLSAWIQDTDPAVIVADVSVEAALLARLHGVPVVTVALPGVRTDRPHTIGFGVSDALIAAWPPEAPKMLHTDEDVPVQAVGAISGIPVREGRAPGPVSRVLVLGGSGGGGMDDAALNDARSQTSGVEWLPLGTTAGNRTADPLPYLAAADLVVTHAGQGALADVAAVGVPAVVVPQDRPYREQATTAEALAGMDVPVIVSSGFARQDWAAVLEAAARLDGRKWTVWNDGEGAERAARVIAQTAGITALPAGRGLRGGLPSDAAARSGAGA</sequence>
<evidence type="ECO:0000259" key="1">
    <source>
        <dbReference type="Pfam" id="PF04101"/>
    </source>
</evidence>
<feature type="domain" description="Glycosyl transferase family 28 C-terminal" evidence="1">
    <location>
        <begin position="225"/>
        <end position="271"/>
    </location>
</feature>
<name>A0ABY6FS70_9MICC</name>
<evidence type="ECO:0000313" key="2">
    <source>
        <dbReference type="EMBL" id="UYB36070.1"/>
    </source>
</evidence>
<dbReference type="InterPro" id="IPR007235">
    <property type="entry name" value="Glyco_trans_28_C"/>
</dbReference>
<dbReference type="PANTHER" id="PTHR21015:SF22">
    <property type="entry name" value="GLYCOSYLTRANSFERASE"/>
    <property type="match status" value="1"/>
</dbReference>
<gene>
    <name evidence="2" type="ORF">N9A08_15900</name>
</gene>
<dbReference type="Proteomes" id="UP001063368">
    <property type="component" value="Chromosome"/>
</dbReference>
<protein>
    <recommendedName>
        <fullName evidence="1">Glycosyl transferase family 28 C-terminal domain-containing protein</fullName>
    </recommendedName>
</protein>
<dbReference type="RefSeq" id="WP_263127886.1">
    <property type="nucleotide sequence ID" value="NZ_CP106856.1"/>
</dbReference>
<dbReference type="PANTHER" id="PTHR21015">
    <property type="entry name" value="UDP-N-ACETYLGLUCOSAMINE--N-ACETYLMURAMYL-(PENTAPEPTIDE) PYROPHOSPHORYL-UNDECAPRENOL N-ACETYLGLUCOSAMINE TRANSFERASE 1"/>
    <property type="match status" value="1"/>
</dbReference>
<evidence type="ECO:0000313" key="3">
    <source>
        <dbReference type="Proteomes" id="UP001063368"/>
    </source>
</evidence>
<accession>A0ABY6FS70</accession>
<reference evidence="2" key="1">
    <citation type="submission" date="2022-09" db="EMBL/GenBank/DDBJ databases">
        <authorList>
            <person name="Li D."/>
            <person name="Cheng J."/>
            <person name="Li Y."/>
        </authorList>
    </citation>
    <scope>NUCLEOTIDE SEQUENCE</scope>
    <source>
        <strain evidence="2">DL</strain>
    </source>
</reference>
<dbReference type="Pfam" id="PF04101">
    <property type="entry name" value="Glyco_tran_28_C"/>
    <property type="match status" value="1"/>
</dbReference>
<proteinExistence type="predicted"/>
<organism evidence="2 3">
    <name type="scientific">Arthrobacter koreensis</name>
    <dbReference type="NCBI Taxonomy" id="199136"/>
    <lineage>
        <taxon>Bacteria</taxon>
        <taxon>Bacillati</taxon>
        <taxon>Actinomycetota</taxon>
        <taxon>Actinomycetes</taxon>
        <taxon>Micrococcales</taxon>
        <taxon>Micrococcaceae</taxon>
        <taxon>Arthrobacter</taxon>
    </lineage>
</organism>
<dbReference type="Gene3D" id="3.40.50.2000">
    <property type="entry name" value="Glycogen Phosphorylase B"/>
    <property type="match status" value="1"/>
</dbReference>
<dbReference type="SUPFAM" id="SSF53756">
    <property type="entry name" value="UDP-Glycosyltransferase/glycogen phosphorylase"/>
    <property type="match status" value="1"/>
</dbReference>